<evidence type="ECO:0000256" key="1">
    <source>
        <dbReference type="ARBA" id="ARBA00004147"/>
    </source>
</evidence>
<dbReference type="GO" id="GO:0042025">
    <property type="term" value="C:host cell nucleus"/>
    <property type="evidence" value="ECO:0007669"/>
    <property type="project" value="UniProtKB-SubCell"/>
</dbReference>
<dbReference type="SUPFAM" id="SSF49835">
    <property type="entry name" value="Virus attachment protein globular domain"/>
    <property type="match status" value="1"/>
</dbReference>
<keyword evidence="7" id="KW-1161">Viral attachment to host cell</keyword>
<dbReference type="GO" id="GO:0098671">
    <property type="term" value="P:adhesion receptor-mediated virion attachment to host cell"/>
    <property type="evidence" value="ECO:0007669"/>
    <property type="project" value="UniProtKB-KW"/>
</dbReference>
<proteinExistence type="inferred from homology"/>
<keyword evidence="9" id="KW-0426">Late protein</keyword>
<evidence type="ECO:0000256" key="3">
    <source>
        <dbReference type="ARBA" id="ARBA00006685"/>
    </source>
</evidence>
<evidence type="ECO:0000256" key="4">
    <source>
        <dbReference type="ARBA" id="ARBA00022561"/>
    </source>
</evidence>
<dbReference type="Gene3D" id="6.20.10.20">
    <property type="match status" value="4"/>
</dbReference>
<dbReference type="SUPFAM" id="SSF51225">
    <property type="entry name" value="Fibre shaft of virus attachment proteins"/>
    <property type="match status" value="7"/>
</dbReference>
<accession>A0A9W3NKG7</accession>
<dbReference type="InterPro" id="IPR000931">
    <property type="entry name" value="Adeno_fibre"/>
</dbReference>
<dbReference type="GO" id="GO:0019028">
    <property type="term" value="C:viral capsid"/>
    <property type="evidence" value="ECO:0007669"/>
    <property type="project" value="UniProtKB-KW"/>
</dbReference>
<sequence>MKRSVPQDFNLVYPYKAKRPNIMPPFFDRNGFVENQEATLAMLVEKPLTFDKEGALTLGVGRGIRINPAGLLETNDLASAVFPPLASDEAGNVTLNMSDGLHTKDNKLAVNVGPGLSLDSNNALQVHTGDGLTVTDDKVSLNTQAPLSTTSAGLSLLLGPSLHLGEGERLMVNTGAGLQISSDALAVKVGPGIAVDAQNQLAASLGEGLENRDNKTVVKAGPGLTISNEALTVATGNGLQVNTEGKLQLNITAGQGLNFANNSLGVELGSGLHFPPDQNQISIYPGDGIEIRDNRVTVPAGPGLRMLNHQLAVASGDGLEVHSDTLRLKLSHGLTFENGAVQAKLGPGLSTDSSGRSVVRTGRGLRVTDDQVQVFTGAGTTIGTDGSLTLNIRAPLQYSGSALTANLQGSGPITYNSSNGTFGLSLGPGMWVDRSRLQVDPGAGLVFQGNNLVPNLAAPLAISNRKISLNLGPGLTQASNALTLSLGNGLEFSNQAVAIKAGRGLRFESSSQALESSLTVGNGLTLTDTVIRPNLGDGLEVRDNKIIVKLGANLRFENGAITAGTVNPPAPEAAPTLTAEAPLRASNSHLQLSLSEGLVVHNNALALQLGDGMEVNQHGLTVRVGSGLQMRDGILTVTPSGTPIEPRLTAPLTQTENGIGLALGAGLELDESALQIKVGPGMRLNPVEKYVTLLLGPGLSFGQPANRTNFDVRLSVEPPMVFGQRGQLTFLVGHGLHIQNSKLQLNLGQGLRTDPITKQLEVPLGQGLEIADESQVKVKVGDGLQFDSQGRITTAPNMITETLWTGTSNNANVTWRGYSAPGSKLFLSLTRFSTGLVLGNMTIDSNASFGQYINAGHEQIECFVLLDSQGNLREGSNLQGTWEVKNNPSASKAAFLPSTSLYPILSESRGSLPGKNLVGMQAILGGGGSCTVIATLNGRRSNSYATGHSIIFVWQEFNTIARQPLNHSTVTFSYWT</sequence>
<evidence type="ECO:0000256" key="6">
    <source>
        <dbReference type="ARBA" id="ARBA00022581"/>
    </source>
</evidence>
<dbReference type="PRINTS" id="PR00307">
    <property type="entry name" value="ADENOVSFIBRE"/>
</dbReference>
<dbReference type="GO" id="GO:0007155">
    <property type="term" value="P:cell adhesion"/>
    <property type="evidence" value="ECO:0007669"/>
    <property type="project" value="InterPro"/>
</dbReference>
<dbReference type="Pfam" id="PF00608">
    <property type="entry name" value="Adeno_shaft"/>
    <property type="match status" value="12"/>
</dbReference>
<dbReference type="EMBL" id="JN381195">
    <property type="protein sequence ID" value="AEW91348.1"/>
    <property type="molecule type" value="Genomic_DNA"/>
</dbReference>
<dbReference type="Pfam" id="PF00541">
    <property type="entry name" value="Adeno_knob"/>
    <property type="match status" value="1"/>
</dbReference>
<comment type="similarity">
    <text evidence="3">Belongs to the adenoviridae fiber family.</text>
</comment>
<dbReference type="Gene3D" id="2.10.25.20">
    <property type="entry name" value="reovirus attachment protein sigma1, domain 1"/>
    <property type="match status" value="6"/>
</dbReference>
<evidence type="ECO:0000313" key="13">
    <source>
        <dbReference type="EMBL" id="AEW91348.1"/>
    </source>
</evidence>
<evidence type="ECO:0000256" key="11">
    <source>
        <dbReference type="ARBA" id="ARBA00023296"/>
    </source>
</evidence>
<dbReference type="InterPro" id="IPR000939">
    <property type="entry name" value="Adenobir_fibre_prot_rpt/shaft"/>
</dbReference>
<evidence type="ECO:0000256" key="9">
    <source>
        <dbReference type="ARBA" id="ARBA00022921"/>
    </source>
</evidence>
<dbReference type="InterPro" id="IPR008982">
    <property type="entry name" value="Adenovirus_pIV-like_att"/>
</dbReference>
<keyword evidence="6" id="KW-0945">Host-virus interaction</keyword>
<evidence type="ECO:0000256" key="8">
    <source>
        <dbReference type="ARBA" id="ARBA00022844"/>
    </source>
</evidence>
<reference evidence="13" key="1">
    <citation type="journal article" date="2011" name="Virol. J.">
        <title>Isolation, identification, and complete genome sequence of a bovine adenovirus type 3 from cattle in China.</title>
        <authorList>
            <person name="Zhu Y.M."/>
            <person name="Yu Z."/>
            <person name="Cai H."/>
            <person name="Gao Y.R."/>
            <person name="Dong X.M."/>
            <person name="Li Z.L."/>
            <person name="Shi H.F."/>
            <person name="Meng Q.F."/>
            <person name="Lu C."/>
            <person name="Xue F."/>
        </authorList>
    </citation>
    <scope>NUCLEOTIDE SEQUENCE [LARGE SCALE GENOMIC DNA]</scope>
    <source>
        <strain evidence="13">HLJ0955</strain>
    </source>
</reference>
<feature type="domain" description="Adenoviral fibre protein knob" evidence="12">
    <location>
        <begin position="795"/>
        <end position="975"/>
    </location>
</feature>
<evidence type="ECO:0000256" key="7">
    <source>
        <dbReference type="ARBA" id="ARBA00022804"/>
    </source>
</evidence>
<keyword evidence="11" id="KW-1160">Virus entry into host cell</keyword>
<keyword evidence="4" id="KW-0167">Capsid protein</keyword>
<dbReference type="GO" id="GO:0046718">
    <property type="term" value="P:symbiont entry into host cell"/>
    <property type="evidence" value="ECO:0007669"/>
    <property type="project" value="UniProtKB-KW"/>
</dbReference>
<keyword evidence="8" id="KW-0946">Virion</keyword>
<organism evidence="13">
    <name type="scientific">Bovine adenovirus B serotype 3</name>
    <name type="common">BAdV-3</name>
    <name type="synonym">Mastadenovirus bos3</name>
    <dbReference type="NCBI Taxonomy" id="10510"/>
    <lineage>
        <taxon>Viruses</taxon>
        <taxon>Varidnaviria</taxon>
        <taxon>Bamfordvirae</taxon>
        <taxon>Preplasmiviricota</taxon>
        <taxon>Polisuviricotina</taxon>
        <taxon>Pharingeaviricetes</taxon>
        <taxon>Rowavirales</taxon>
        <taxon>Adenoviridae</taxon>
        <taxon>Mastadenovirus</taxon>
        <taxon>Mastadenovirus bostertium</taxon>
        <taxon>Bovine mastadenovirus B</taxon>
    </lineage>
</organism>
<evidence type="ECO:0000259" key="12">
    <source>
        <dbReference type="Pfam" id="PF00541"/>
    </source>
</evidence>
<evidence type="ECO:0000256" key="2">
    <source>
        <dbReference type="ARBA" id="ARBA00004328"/>
    </source>
</evidence>
<evidence type="ECO:0000256" key="5">
    <source>
        <dbReference type="ARBA" id="ARBA00022562"/>
    </source>
</evidence>
<dbReference type="Gene3D" id="2.60.90.10">
    <property type="entry name" value="Adenovirus pIV-related, attachment domain"/>
    <property type="match status" value="1"/>
</dbReference>
<organismHost>
    <name type="scientific">Bos taurus</name>
    <name type="common">Bovine</name>
    <dbReference type="NCBI Taxonomy" id="9913"/>
</organismHost>
<comment type="subcellular location">
    <subcellularLocation>
        <location evidence="1">Host nucleus</location>
    </subcellularLocation>
    <subcellularLocation>
        <location evidence="2">Virion</location>
    </subcellularLocation>
</comment>
<dbReference type="InterPro" id="IPR009013">
    <property type="entry name" value="Attachment_protein_shaft_sf"/>
</dbReference>
<keyword evidence="10" id="KW-1233">Viral attachment to host adhesion receptor</keyword>
<keyword evidence="5" id="KW-1048">Host nucleus</keyword>
<name>A0A9W3NKG7_ADEB3</name>
<protein>
    <submittedName>
        <fullName evidence="13">Fiber protein</fullName>
    </submittedName>
</protein>
<evidence type="ECO:0000256" key="10">
    <source>
        <dbReference type="ARBA" id="ARBA00023165"/>
    </source>
</evidence>
<dbReference type="InterPro" id="IPR000978">
    <property type="entry name" value="Adeno_fibre_knob"/>
</dbReference>